<dbReference type="OrthoDB" id="7873796at2"/>
<keyword evidence="3 4" id="KW-0408">Iron</keyword>
<dbReference type="GO" id="GO:0009055">
    <property type="term" value="F:electron transfer activity"/>
    <property type="evidence" value="ECO:0007669"/>
    <property type="project" value="InterPro"/>
</dbReference>
<dbReference type="SUPFAM" id="SSF46626">
    <property type="entry name" value="Cytochrome c"/>
    <property type="match status" value="1"/>
</dbReference>
<feature type="chain" id="PRO_5026936460" evidence="5">
    <location>
        <begin position="21"/>
        <end position="101"/>
    </location>
</feature>
<feature type="signal peptide" evidence="5">
    <location>
        <begin position="1"/>
        <end position="20"/>
    </location>
</feature>
<dbReference type="GO" id="GO:0020037">
    <property type="term" value="F:heme binding"/>
    <property type="evidence" value="ECO:0007669"/>
    <property type="project" value="InterPro"/>
</dbReference>
<protein>
    <submittedName>
        <fullName evidence="7">C-type cytochrome</fullName>
    </submittedName>
</protein>
<evidence type="ECO:0000313" key="7">
    <source>
        <dbReference type="EMBL" id="MTV29386.1"/>
    </source>
</evidence>
<dbReference type="Proteomes" id="UP000439113">
    <property type="component" value="Unassembled WGS sequence"/>
</dbReference>
<dbReference type="PROSITE" id="PS51007">
    <property type="entry name" value="CYTC"/>
    <property type="match status" value="1"/>
</dbReference>
<evidence type="ECO:0000256" key="1">
    <source>
        <dbReference type="ARBA" id="ARBA00022617"/>
    </source>
</evidence>
<dbReference type="InterPro" id="IPR009056">
    <property type="entry name" value="Cyt_c-like_dom"/>
</dbReference>
<dbReference type="Pfam" id="PF00034">
    <property type="entry name" value="Cytochrom_C"/>
    <property type="match status" value="1"/>
</dbReference>
<evidence type="ECO:0000313" key="8">
    <source>
        <dbReference type="Proteomes" id="UP000439113"/>
    </source>
</evidence>
<dbReference type="InterPro" id="IPR036909">
    <property type="entry name" value="Cyt_c-like_dom_sf"/>
</dbReference>
<dbReference type="EMBL" id="WNKS01000001">
    <property type="protein sequence ID" value="MTV29386.1"/>
    <property type="molecule type" value="Genomic_DNA"/>
</dbReference>
<evidence type="ECO:0000256" key="4">
    <source>
        <dbReference type="PROSITE-ProRule" id="PRU00433"/>
    </source>
</evidence>
<evidence type="ECO:0000256" key="5">
    <source>
        <dbReference type="SAM" id="SignalP"/>
    </source>
</evidence>
<gene>
    <name evidence="7" type="ORF">GJ654_00105</name>
</gene>
<comment type="caution">
    <text evidence="7">The sequence shown here is derived from an EMBL/GenBank/DDBJ whole genome shotgun (WGS) entry which is preliminary data.</text>
</comment>
<organism evidence="7 8">
    <name type="scientific">Rhodoblastus acidophilus</name>
    <name type="common">Rhodopseudomonas acidophila</name>
    <dbReference type="NCBI Taxonomy" id="1074"/>
    <lineage>
        <taxon>Bacteria</taxon>
        <taxon>Pseudomonadati</taxon>
        <taxon>Pseudomonadota</taxon>
        <taxon>Alphaproteobacteria</taxon>
        <taxon>Hyphomicrobiales</taxon>
        <taxon>Rhodoblastaceae</taxon>
        <taxon>Rhodoblastus</taxon>
    </lineage>
</organism>
<dbReference type="RefSeq" id="WP_155444064.1">
    <property type="nucleotide sequence ID" value="NZ_JAOQNR010000001.1"/>
</dbReference>
<keyword evidence="2 4" id="KW-0479">Metal-binding</keyword>
<reference evidence="7 8" key="1">
    <citation type="submission" date="2019-11" db="EMBL/GenBank/DDBJ databases">
        <title>Whole-genome sequence of a Rhodoblastus acidophilus DSM 142.</title>
        <authorList>
            <person name="Kyndt J.A."/>
            <person name="Meyer T.E."/>
        </authorList>
    </citation>
    <scope>NUCLEOTIDE SEQUENCE [LARGE SCALE GENOMIC DNA]</scope>
    <source>
        <strain evidence="7 8">DSM 142</strain>
    </source>
</reference>
<name>A0A6N8DI36_RHOAC</name>
<sequence>MARAMISVLLTLAAASPAFAASDMIEGKKIAKRWCAACHVISPEQQTQASADVPSFCDIAQRKSGEQLKIFLIDPHPKMPDMSLTRQEIADIVAYIESLKP</sequence>
<accession>A0A6N8DI36</accession>
<dbReference type="AlphaFoldDB" id="A0A6N8DI36"/>
<keyword evidence="5" id="KW-0732">Signal</keyword>
<proteinExistence type="predicted"/>
<evidence type="ECO:0000256" key="2">
    <source>
        <dbReference type="ARBA" id="ARBA00022723"/>
    </source>
</evidence>
<dbReference type="Gene3D" id="1.10.760.10">
    <property type="entry name" value="Cytochrome c-like domain"/>
    <property type="match status" value="1"/>
</dbReference>
<dbReference type="GO" id="GO:0046872">
    <property type="term" value="F:metal ion binding"/>
    <property type="evidence" value="ECO:0007669"/>
    <property type="project" value="UniProtKB-KW"/>
</dbReference>
<evidence type="ECO:0000256" key="3">
    <source>
        <dbReference type="ARBA" id="ARBA00023004"/>
    </source>
</evidence>
<keyword evidence="1 4" id="KW-0349">Heme</keyword>
<evidence type="ECO:0000259" key="6">
    <source>
        <dbReference type="PROSITE" id="PS51007"/>
    </source>
</evidence>
<feature type="domain" description="Cytochrome c" evidence="6">
    <location>
        <begin position="22"/>
        <end position="100"/>
    </location>
</feature>